<dbReference type="SUPFAM" id="SSF64593">
    <property type="entry name" value="Intermediate filament protein, coiled coil region"/>
    <property type="match status" value="2"/>
</dbReference>
<keyword evidence="2" id="KW-0403">Intermediate filament</keyword>
<keyword evidence="3 4" id="KW-0175">Coiled coil</keyword>
<dbReference type="FunFam" id="1.20.5.1160:FF:000002">
    <property type="entry name" value="Type I keratin 10"/>
    <property type="match status" value="1"/>
</dbReference>
<accession>A0A8B9FYH0</accession>
<feature type="compositionally biased region" description="Low complexity" evidence="5">
    <location>
        <begin position="16"/>
        <end position="34"/>
    </location>
</feature>
<evidence type="ECO:0000259" key="6">
    <source>
        <dbReference type="PROSITE" id="PS51842"/>
    </source>
</evidence>
<sequence>MSCAVRQVVTACSQGRSSAGSSAAGSGRKVSSASPGRHATYDLGAVIGNFSGDSLSEGLLGKQLSAGSAAGGSFGATQRACSALGFSSGGICTRGGGFTRAGAGCGDGILFANNEKATMQNLNDRLASYLDKVRLLEGDNAELECKIREWYAKVGPSCEPRDYSCYHKEIEDLQNQILCAAMETNKILLNIDNNRMTADDFRVKYEAECGLRQNVDTDICNLRPVLDQLASCKTDLQLQCEALTEEMCCLKTNHEEEMSCLRKQATGDVNVEVNACPGPDLRKILEDLRCQYETLMERNRKETEQWYACKVRNTWRAVPYSASWGKGKEDLEHFLRCLNLCQRRKENLESSLAETECRYNKYLAELQNQISCVEQRLAEIRAEMECQNQEYKTLLDVKCRLEQEIQTYHCLKPWGMRGFGSGNVHSPNRDHSPSWAMKVVGLVPELCSTTGPHRAGSTLS</sequence>
<evidence type="ECO:0000313" key="8">
    <source>
        <dbReference type="Proteomes" id="UP000694522"/>
    </source>
</evidence>
<dbReference type="FunFam" id="1.20.5.170:FF:000002">
    <property type="entry name" value="Type I keratin KA11"/>
    <property type="match status" value="1"/>
</dbReference>
<dbReference type="AlphaFoldDB" id="A0A8B9FYH0"/>
<proteinExistence type="predicted"/>
<feature type="coiled-coil region" evidence="4">
    <location>
        <begin position="112"/>
        <end position="146"/>
    </location>
</feature>
<reference evidence="7" key="1">
    <citation type="submission" date="2025-08" db="UniProtKB">
        <authorList>
            <consortium name="Ensembl"/>
        </authorList>
    </citation>
    <scope>IDENTIFICATION</scope>
</reference>
<dbReference type="Proteomes" id="UP000694522">
    <property type="component" value="Unplaced"/>
</dbReference>
<evidence type="ECO:0000256" key="3">
    <source>
        <dbReference type="ARBA" id="ARBA00023054"/>
    </source>
</evidence>
<keyword evidence="8" id="KW-1185">Reference proteome</keyword>
<evidence type="ECO:0000256" key="5">
    <source>
        <dbReference type="SAM" id="MobiDB-lite"/>
    </source>
</evidence>
<dbReference type="GO" id="GO:0030855">
    <property type="term" value="P:epithelial cell differentiation"/>
    <property type="evidence" value="ECO:0007669"/>
    <property type="project" value="TreeGrafter"/>
</dbReference>
<dbReference type="PANTHER" id="PTHR23239:SF372">
    <property type="entry name" value="IF ROD DOMAIN-CONTAINING PROTEIN"/>
    <property type="match status" value="1"/>
</dbReference>
<dbReference type="PROSITE" id="PS51842">
    <property type="entry name" value="IF_ROD_2"/>
    <property type="match status" value="1"/>
</dbReference>
<feature type="region of interest" description="Disordered" evidence="5">
    <location>
        <begin position="16"/>
        <end position="35"/>
    </location>
</feature>
<organism evidence="7 8">
    <name type="scientific">Amazona collaria</name>
    <name type="common">yellow-billed parrot</name>
    <dbReference type="NCBI Taxonomy" id="241587"/>
    <lineage>
        <taxon>Eukaryota</taxon>
        <taxon>Metazoa</taxon>
        <taxon>Chordata</taxon>
        <taxon>Craniata</taxon>
        <taxon>Vertebrata</taxon>
        <taxon>Euteleostomi</taxon>
        <taxon>Archelosauria</taxon>
        <taxon>Archosauria</taxon>
        <taxon>Dinosauria</taxon>
        <taxon>Saurischia</taxon>
        <taxon>Theropoda</taxon>
        <taxon>Coelurosauria</taxon>
        <taxon>Aves</taxon>
        <taxon>Neognathae</taxon>
        <taxon>Neoaves</taxon>
        <taxon>Telluraves</taxon>
        <taxon>Australaves</taxon>
        <taxon>Psittaciformes</taxon>
        <taxon>Psittacidae</taxon>
        <taxon>Amazona</taxon>
    </lineage>
</organism>
<reference evidence="7" key="2">
    <citation type="submission" date="2025-09" db="UniProtKB">
        <authorList>
            <consortium name="Ensembl"/>
        </authorList>
    </citation>
    <scope>IDENTIFICATION</scope>
</reference>
<dbReference type="Ensembl" id="ENSACOT00000014147.1">
    <property type="protein sequence ID" value="ENSACOP00000013666.1"/>
    <property type="gene ID" value="ENSACOG00000009353.1"/>
</dbReference>
<dbReference type="GO" id="GO:0005198">
    <property type="term" value="F:structural molecule activity"/>
    <property type="evidence" value="ECO:0007669"/>
    <property type="project" value="InterPro"/>
</dbReference>
<evidence type="ECO:0000256" key="2">
    <source>
        <dbReference type="ARBA" id="ARBA00022754"/>
    </source>
</evidence>
<dbReference type="GO" id="GO:0005882">
    <property type="term" value="C:intermediate filament"/>
    <property type="evidence" value="ECO:0007669"/>
    <property type="project" value="UniProtKB-KW"/>
</dbReference>
<evidence type="ECO:0000313" key="7">
    <source>
        <dbReference type="Ensembl" id="ENSACOP00000013666.1"/>
    </source>
</evidence>
<dbReference type="InterPro" id="IPR002957">
    <property type="entry name" value="Keratin_I"/>
</dbReference>
<dbReference type="GO" id="GO:0045109">
    <property type="term" value="P:intermediate filament organization"/>
    <property type="evidence" value="ECO:0007669"/>
    <property type="project" value="TreeGrafter"/>
</dbReference>
<feature type="domain" description="IF rod" evidence="6">
    <location>
        <begin position="115"/>
        <end position="409"/>
    </location>
</feature>
<keyword evidence="1" id="KW-0416">Keratin</keyword>
<dbReference type="Gene3D" id="1.20.5.1160">
    <property type="entry name" value="Vasodilator-stimulated phosphoprotein"/>
    <property type="match status" value="1"/>
</dbReference>
<evidence type="ECO:0000256" key="4">
    <source>
        <dbReference type="SAM" id="Coils"/>
    </source>
</evidence>
<evidence type="ECO:0000256" key="1">
    <source>
        <dbReference type="ARBA" id="ARBA00022744"/>
    </source>
</evidence>
<feature type="coiled-coil region" evidence="4">
    <location>
        <begin position="338"/>
        <end position="397"/>
    </location>
</feature>
<dbReference type="PRINTS" id="PR01248">
    <property type="entry name" value="TYPE1KERATIN"/>
</dbReference>
<dbReference type="SMART" id="SM01391">
    <property type="entry name" value="Filament"/>
    <property type="match status" value="1"/>
</dbReference>
<dbReference type="PANTHER" id="PTHR23239">
    <property type="entry name" value="INTERMEDIATE FILAMENT"/>
    <property type="match status" value="1"/>
</dbReference>
<dbReference type="Pfam" id="PF00038">
    <property type="entry name" value="Filament"/>
    <property type="match status" value="1"/>
</dbReference>
<dbReference type="InterPro" id="IPR039008">
    <property type="entry name" value="IF_rod_dom"/>
</dbReference>
<name>A0A8B9FYH0_9PSIT</name>
<protein>
    <submittedName>
        <fullName evidence="7">Keratin 13</fullName>
    </submittedName>
</protein>
<dbReference type="Gene3D" id="1.20.5.170">
    <property type="match status" value="1"/>
</dbReference>